<dbReference type="EMBL" id="GIFC01005809">
    <property type="protein sequence ID" value="MXU87892.1"/>
    <property type="molecule type" value="Transcribed_RNA"/>
</dbReference>
<feature type="signal peptide" evidence="1">
    <location>
        <begin position="1"/>
        <end position="23"/>
    </location>
</feature>
<protein>
    <submittedName>
        <fullName evidence="2">Putative secreted protein</fullName>
    </submittedName>
</protein>
<organism evidence="2">
    <name type="scientific">Ixodes ricinus</name>
    <name type="common">Common tick</name>
    <name type="synonym">Acarus ricinus</name>
    <dbReference type="NCBI Taxonomy" id="34613"/>
    <lineage>
        <taxon>Eukaryota</taxon>
        <taxon>Metazoa</taxon>
        <taxon>Ecdysozoa</taxon>
        <taxon>Arthropoda</taxon>
        <taxon>Chelicerata</taxon>
        <taxon>Arachnida</taxon>
        <taxon>Acari</taxon>
        <taxon>Parasitiformes</taxon>
        <taxon>Ixodida</taxon>
        <taxon>Ixodoidea</taxon>
        <taxon>Ixodidae</taxon>
        <taxon>Ixodinae</taxon>
        <taxon>Ixodes</taxon>
    </lineage>
</organism>
<dbReference type="AlphaFoldDB" id="A0A6B0U5S3"/>
<proteinExistence type="predicted"/>
<reference evidence="2" key="1">
    <citation type="submission" date="2019-12" db="EMBL/GenBank/DDBJ databases">
        <title>An insight into the sialome of adult female Ixodes ricinus ticks feeding for 6 days.</title>
        <authorList>
            <person name="Perner J."/>
            <person name="Ribeiro J.M.C."/>
        </authorList>
    </citation>
    <scope>NUCLEOTIDE SEQUENCE</scope>
    <source>
        <strain evidence="2">Semi-engorged</strain>
        <tissue evidence="2">Salivary glands</tissue>
    </source>
</reference>
<evidence type="ECO:0000313" key="2">
    <source>
        <dbReference type="EMBL" id="MXU87892.1"/>
    </source>
</evidence>
<keyword evidence="1" id="KW-0732">Signal</keyword>
<name>A0A6B0U5S3_IXORI</name>
<sequence>MKVKCVLMLQKFFLLFQSGPLAARRGAPKWSRPTTSQRFVLSVEYHREGYVHRDIVCIADILHILAANFLVNDRKCVFAVAATAAPLMYLRHYCLKFRL</sequence>
<feature type="chain" id="PRO_5025621104" evidence="1">
    <location>
        <begin position="24"/>
        <end position="99"/>
    </location>
</feature>
<evidence type="ECO:0000256" key="1">
    <source>
        <dbReference type="SAM" id="SignalP"/>
    </source>
</evidence>
<accession>A0A6B0U5S3</accession>